<keyword evidence="2" id="KW-1185">Reference proteome</keyword>
<protein>
    <submittedName>
        <fullName evidence="1">Sulfotransferase</fullName>
    </submittedName>
</protein>
<gene>
    <name evidence="1" type="ORF">IEQ44_04880</name>
</gene>
<dbReference type="RefSeq" id="WP_193637284.1">
    <property type="nucleotide sequence ID" value="NZ_JADCSA010000003.1"/>
</dbReference>
<evidence type="ECO:0000313" key="1">
    <source>
        <dbReference type="EMBL" id="MBE7323983.1"/>
    </source>
</evidence>
<dbReference type="SUPFAM" id="SSF52540">
    <property type="entry name" value="P-loop containing nucleoside triphosphate hydrolases"/>
    <property type="match status" value="1"/>
</dbReference>
<name>A0ABR9RQZ1_9ACTN</name>
<dbReference type="Pfam" id="PF13469">
    <property type="entry name" value="Sulfotransfer_3"/>
    <property type="match status" value="1"/>
</dbReference>
<dbReference type="EMBL" id="JADCSA010000003">
    <property type="protein sequence ID" value="MBE7323983.1"/>
    <property type="molecule type" value="Genomic_DNA"/>
</dbReference>
<proteinExistence type="predicted"/>
<evidence type="ECO:0000313" key="2">
    <source>
        <dbReference type="Proteomes" id="UP000756387"/>
    </source>
</evidence>
<organism evidence="1 2">
    <name type="scientific">Nocardioides malaquae</name>
    <dbReference type="NCBI Taxonomy" id="2773426"/>
    <lineage>
        <taxon>Bacteria</taxon>
        <taxon>Bacillati</taxon>
        <taxon>Actinomycetota</taxon>
        <taxon>Actinomycetes</taxon>
        <taxon>Propionibacteriales</taxon>
        <taxon>Nocardioidaceae</taxon>
        <taxon>Nocardioides</taxon>
    </lineage>
</organism>
<accession>A0ABR9RQZ1</accession>
<dbReference type="InterPro" id="IPR027417">
    <property type="entry name" value="P-loop_NTPase"/>
</dbReference>
<reference evidence="1 2" key="1">
    <citation type="submission" date="2020-10" db="EMBL/GenBank/DDBJ databases">
        <title>Nocardioides sp. isolated from sludge.</title>
        <authorList>
            <person name="Zhang X."/>
        </authorList>
    </citation>
    <scope>NUCLEOTIDE SEQUENCE [LARGE SCALE GENOMIC DNA]</scope>
    <source>
        <strain evidence="1 2">Y6</strain>
    </source>
</reference>
<comment type="caution">
    <text evidence="1">The sequence shown here is derived from an EMBL/GenBank/DDBJ whole genome shotgun (WGS) entry which is preliminary data.</text>
</comment>
<sequence length="323" mass="35507">MQVNGADGQREPSGTTPTVLYIGGWGRSGSTLLECLLAEAEQTVALGEVVWLWDRGLVRNELCACSQPFHDCPFWTEVGRTAFGGWDRVDADRMASLKDAVDRQRRMVHSARRAPGAAFRAQVEEYAGHFRAVYRAAAAVSGAGVVIDSSKEIPTALALSHLDDLDLRVLHIVRDSRGVAHSWSKVVERPEAGGEPMPQFSPTRSTVQWLAGNLAVAGLTHRGVPLTRLRYEDLVADPTGSIEQAWLALDLPGRADVPMLDATTVELHPTHSVAGNPMRFRTGPTQLRRDDAWRTEMSDADRRLVTALSYPVLKSFGYLEQDR</sequence>
<dbReference type="Proteomes" id="UP000756387">
    <property type="component" value="Unassembled WGS sequence"/>
</dbReference>
<dbReference type="Gene3D" id="3.40.50.300">
    <property type="entry name" value="P-loop containing nucleotide triphosphate hydrolases"/>
    <property type="match status" value="1"/>
</dbReference>